<name>A0A4P6ZGK9_9FLAO</name>
<gene>
    <name evidence="1" type="ORF">NBC122_01995</name>
</gene>
<dbReference type="KEGG" id="csal:NBC122_01995"/>
<accession>A0A4P6ZGK9</accession>
<organism evidence="1 2">
    <name type="scientific">Chryseobacterium salivictor</name>
    <dbReference type="NCBI Taxonomy" id="2547600"/>
    <lineage>
        <taxon>Bacteria</taxon>
        <taxon>Pseudomonadati</taxon>
        <taxon>Bacteroidota</taxon>
        <taxon>Flavobacteriia</taxon>
        <taxon>Flavobacteriales</taxon>
        <taxon>Weeksellaceae</taxon>
        <taxon>Chryseobacterium group</taxon>
        <taxon>Chryseobacterium</taxon>
    </lineage>
</organism>
<protein>
    <submittedName>
        <fullName evidence="1">Uncharacterized protein</fullName>
    </submittedName>
</protein>
<reference evidence="1 2" key="1">
    <citation type="submission" date="2019-03" db="EMBL/GenBank/DDBJ databases">
        <authorList>
            <person name="Kim H."/>
            <person name="Yu S.-M."/>
        </authorList>
    </citation>
    <scope>NUCLEOTIDE SEQUENCE [LARGE SCALE GENOMIC DNA]</scope>
    <source>
        <strain evidence="1 2">NBC122</strain>
    </source>
</reference>
<dbReference type="EMBL" id="CP037954">
    <property type="protein sequence ID" value="QBO58803.1"/>
    <property type="molecule type" value="Genomic_DNA"/>
</dbReference>
<sequence length="43" mass="4832">MKRRIGKATGGLVQQCISISGVEVYITKIFANCSFCYIYKDLL</sequence>
<evidence type="ECO:0000313" key="2">
    <source>
        <dbReference type="Proteomes" id="UP000294419"/>
    </source>
</evidence>
<proteinExistence type="predicted"/>
<dbReference type="AlphaFoldDB" id="A0A4P6ZGK9"/>
<dbReference type="Proteomes" id="UP000294419">
    <property type="component" value="Chromosome"/>
</dbReference>
<evidence type="ECO:0000313" key="1">
    <source>
        <dbReference type="EMBL" id="QBO58803.1"/>
    </source>
</evidence>
<keyword evidence="2" id="KW-1185">Reference proteome</keyword>